<comment type="similarity">
    <text evidence="6">Belongs to the WD repeat UTP18 family.</text>
</comment>
<dbReference type="InParanoid" id="A0A2P6NHF8"/>
<dbReference type="SUPFAM" id="SSF50978">
    <property type="entry name" value="WD40 repeat-like"/>
    <property type="match status" value="1"/>
</dbReference>
<dbReference type="STRING" id="1890364.A0A2P6NHF8"/>
<evidence type="ECO:0000256" key="4">
    <source>
        <dbReference type="ARBA" id="ARBA00022737"/>
    </source>
</evidence>
<dbReference type="GO" id="GO:0006364">
    <property type="term" value="P:rRNA processing"/>
    <property type="evidence" value="ECO:0007669"/>
    <property type="project" value="UniProtKB-KW"/>
</dbReference>
<dbReference type="PANTHER" id="PTHR18359">
    <property type="entry name" value="WD-REPEAT PROTEIN-RELATED"/>
    <property type="match status" value="1"/>
</dbReference>
<dbReference type="InterPro" id="IPR036322">
    <property type="entry name" value="WD40_repeat_dom_sf"/>
</dbReference>
<dbReference type="SMART" id="SM00320">
    <property type="entry name" value="WD40"/>
    <property type="match status" value="6"/>
</dbReference>
<evidence type="ECO:0000256" key="1">
    <source>
        <dbReference type="ARBA" id="ARBA00004604"/>
    </source>
</evidence>
<evidence type="ECO:0000313" key="8">
    <source>
        <dbReference type="EMBL" id="PRP83388.1"/>
    </source>
</evidence>
<proteinExistence type="inferred from homology"/>
<comment type="subcellular location">
    <subcellularLocation>
        <location evidence="1">Nucleus</location>
        <location evidence="1">Nucleolus</location>
    </subcellularLocation>
</comment>
<keyword evidence="3" id="KW-0853">WD repeat</keyword>
<sequence>MSLFFIDKTSSTEVPGGDADVDKVEVPSKKRPMSKLIEKNKKKQKETMVEIERLENSLFGHAGEVSFLKKKVRLIGWSETDKIAVEQESVWVDDQFLDEENEEIEARRRQKFATSVGLGSKKWAEIKEDAEDDDMLKTTAVFGHSGASIQPGILNIERLPIVNKGHTSERGVHHLQFHNVSPLLMVSNRDRFIRLFQVDGSKNPLVHQAMSPSDVFCAQFSADYTQVYFCGKTSTFYSYDIPSGKISEHKDSKVQKAMKDIDYITLSPDGEYIALQSKKNSSISILSAKTKRWIRDVTINERFNTRCNFSKDSSQLLCASNTGTIYRWNTRMMKCTDRSNDSQMITKTLCVSNTGNFVVSGTDNGLVNVYRNTPAGTSLGEPIKVLDHIVQGITGLKFSHDDQLLTTFSQLDDGLMRVYHTSSLTAYSNWPNKDRTVGKVHCVDFSANSGYMAVGNRAGKVLLYRVPYYQKA</sequence>
<evidence type="ECO:0008006" key="10">
    <source>
        <dbReference type="Google" id="ProtNLM"/>
    </source>
</evidence>
<dbReference type="InterPro" id="IPR015943">
    <property type="entry name" value="WD40/YVTN_repeat-like_dom_sf"/>
</dbReference>
<dbReference type="Proteomes" id="UP000241769">
    <property type="component" value="Unassembled WGS sequence"/>
</dbReference>
<name>A0A2P6NHF8_9EUKA</name>
<keyword evidence="2" id="KW-0698">rRNA processing</keyword>
<evidence type="ECO:0000313" key="9">
    <source>
        <dbReference type="Proteomes" id="UP000241769"/>
    </source>
</evidence>
<dbReference type="InterPro" id="IPR001680">
    <property type="entry name" value="WD40_rpt"/>
</dbReference>
<reference evidence="8 9" key="1">
    <citation type="journal article" date="2018" name="Genome Biol. Evol.">
        <title>Multiple Roots of Fruiting Body Formation in Amoebozoa.</title>
        <authorList>
            <person name="Hillmann F."/>
            <person name="Forbes G."/>
            <person name="Novohradska S."/>
            <person name="Ferling I."/>
            <person name="Riege K."/>
            <person name="Groth M."/>
            <person name="Westermann M."/>
            <person name="Marz M."/>
            <person name="Spaller T."/>
            <person name="Winckler T."/>
            <person name="Schaap P."/>
            <person name="Glockner G."/>
        </authorList>
    </citation>
    <scope>NUCLEOTIDE SEQUENCE [LARGE SCALE GENOMIC DNA]</scope>
    <source>
        <strain evidence="8 9">Jena</strain>
    </source>
</reference>
<evidence type="ECO:0000256" key="3">
    <source>
        <dbReference type="ARBA" id="ARBA00022574"/>
    </source>
</evidence>
<evidence type="ECO:0000256" key="6">
    <source>
        <dbReference type="ARBA" id="ARBA00025767"/>
    </source>
</evidence>
<dbReference type="OrthoDB" id="1935146at2759"/>
<evidence type="ECO:0000256" key="2">
    <source>
        <dbReference type="ARBA" id="ARBA00022552"/>
    </source>
</evidence>
<dbReference type="AlphaFoldDB" id="A0A2P6NHF8"/>
<dbReference type="Gene3D" id="2.130.10.10">
    <property type="entry name" value="YVTN repeat-like/Quinoprotein amine dehydrogenase"/>
    <property type="match status" value="1"/>
</dbReference>
<dbReference type="PANTHER" id="PTHR18359:SF0">
    <property type="entry name" value="U3 SMALL NUCLEOLAR RNA-ASSOCIATED PROTEIN 18 HOMOLOG"/>
    <property type="match status" value="1"/>
</dbReference>
<dbReference type="GO" id="GO:0032040">
    <property type="term" value="C:small-subunit processome"/>
    <property type="evidence" value="ECO:0007669"/>
    <property type="project" value="TreeGrafter"/>
</dbReference>
<accession>A0A2P6NHF8</accession>
<evidence type="ECO:0000256" key="5">
    <source>
        <dbReference type="ARBA" id="ARBA00023242"/>
    </source>
</evidence>
<evidence type="ECO:0000256" key="7">
    <source>
        <dbReference type="SAM" id="MobiDB-lite"/>
    </source>
</evidence>
<protein>
    <recommendedName>
        <fullName evidence="10">U3 small nucleolar RNA-associated protein 18</fullName>
    </recommendedName>
</protein>
<dbReference type="FunCoup" id="A0A2P6NHF8">
    <property type="interactions" value="121"/>
</dbReference>
<dbReference type="InterPro" id="IPR045161">
    <property type="entry name" value="Utp18"/>
</dbReference>
<feature type="region of interest" description="Disordered" evidence="7">
    <location>
        <begin position="1"/>
        <end position="24"/>
    </location>
</feature>
<gene>
    <name evidence="8" type="ORF">PROFUN_09416</name>
</gene>
<dbReference type="EMBL" id="MDYQ01000083">
    <property type="protein sequence ID" value="PRP83388.1"/>
    <property type="molecule type" value="Genomic_DNA"/>
</dbReference>
<organism evidence="8 9">
    <name type="scientific">Planoprotostelium fungivorum</name>
    <dbReference type="NCBI Taxonomy" id="1890364"/>
    <lineage>
        <taxon>Eukaryota</taxon>
        <taxon>Amoebozoa</taxon>
        <taxon>Evosea</taxon>
        <taxon>Variosea</taxon>
        <taxon>Cavosteliida</taxon>
        <taxon>Cavosteliaceae</taxon>
        <taxon>Planoprotostelium</taxon>
    </lineage>
</organism>
<dbReference type="GO" id="GO:0034388">
    <property type="term" value="C:Pwp2p-containing subcomplex of 90S preribosome"/>
    <property type="evidence" value="ECO:0007669"/>
    <property type="project" value="TreeGrafter"/>
</dbReference>
<keyword evidence="5" id="KW-0539">Nucleus</keyword>
<keyword evidence="4" id="KW-0677">Repeat</keyword>
<comment type="caution">
    <text evidence="8">The sequence shown here is derived from an EMBL/GenBank/DDBJ whole genome shotgun (WGS) entry which is preliminary data.</text>
</comment>
<keyword evidence="9" id="KW-1185">Reference proteome</keyword>